<organism evidence="2 3">
    <name type="scientific">Haladaptatus pallidirubidus</name>
    <dbReference type="NCBI Taxonomy" id="1008152"/>
    <lineage>
        <taxon>Archaea</taxon>
        <taxon>Methanobacteriati</taxon>
        <taxon>Methanobacteriota</taxon>
        <taxon>Stenosarchaea group</taxon>
        <taxon>Halobacteria</taxon>
        <taxon>Halobacteriales</taxon>
        <taxon>Haladaptataceae</taxon>
        <taxon>Haladaptatus</taxon>
    </lineage>
</organism>
<feature type="region of interest" description="Disordered" evidence="1">
    <location>
        <begin position="49"/>
        <end position="263"/>
    </location>
</feature>
<evidence type="ECO:0000313" key="2">
    <source>
        <dbReference type="EMBL" id="GAA5057585.1"/>
    </source>
</evidence>
<dbReference type="AlphaFoldDB" id="A0AAV3UM11"/>
<sequence length="302" mass="32692">MGLRCSLLGHDYGESEIEREREEQGNEVVVTVREFQECARCGDQQVVSENKEVTAIEEPEPTPEPIASREQAESGEQFEPERQPEPKGQSESVSMSESGDIGAEIVSETEAPAESEPTPEPGRFNDDDFEPPQSAEEDDGVILDDDEEEDEQDTERGHGEWPDPEDTNVDDAGVGTTEWPNTGMEDEGFSAEVGDGGRTDLNFGGGLTPESAPEADDDTEVVEAEPREDTGFVRTTRPEPQTETGFTRAHEAPKPDQASESNPNANLVCPECGELGGAAAGSSLRAGDICPECRRGYLSEQE</sequence>
<dbReference type="InterPro" id="IPR055519">
    <property type="entry name" value="DUF7093"/>
</dbReference>
<dbReference type="EMBL" id="BAABKX010000015">
    <property type="protein sequence ID" value="GAA5057585.1"/>
    <property type="molecule type" value="Genomic_DNA"/>
</dbReference>
<evidence type="ECO:0000313" key="3">
    <source>
        <dbReference type="Proteomes" id="UP001501729"/>
    </source>
</evidence>
<evidence type="ECO:0000256" key="1">
    <source>
        <dbReference type="SAM" id="MobiDB-lite"/>
    </source>
</evidence>
<feature type="compositionally biased region" description="Acidic residues" evidence="1">
    <location>
        <begin position="213"/>
        <end position="223"/>
    </location>
</feature>
<dbReference type="RefSeq" id="WP_227773910.1">
    <property type="nucleotide sequence ID" value="NZ_BAABKX010000015.1"/>
</dbReference>
<proteinExistence type="predicted"/>
<dbReference type="Pfam" id="PF23373">
    <property type="entry name" value="DUF7093"/>
    <property type="match status" value="1"/>
</dbReference>
<comment type="caution">
    <text evidence="2">The sequence shown here is derived from an EMBL/GenBank/DDBJ whole genome shotgun (WGS) entry which is preliminary data.</text>
</comment>
<reference evidence="2 3" key="1">
    <citation type="journal article" date="2019" name="Int. J. Syst. Evol. Microbiol.">
        <title>The Global Catalogue of Microorganisms (GCM) 10K type strain sequencing project: providing services to taxonomists for standard genome sequencing and annotation.</title>
        <authorList>
            <consortium name="The Broad Institute Genomics Platform"/>
            <consortium name="The Broad Institute Genome Sequencing Center for Infectious Disease"/>
            <person name="Wu L."/>
            <person name="Ma J."/>
        </authorList>
    </citation>
    <scope>NUCLEOTIDE SEQUENCE [LARGE SCALE GENOMIC DNA]</scope>
    <source>
        <strain evidence="2 3">JCM 17504</strain>
    </source>
</reference>
<feature type="compositionally biased region" description="Acidic residues" evidence="1">
    <location>
        <begin position="127"/>
        <end position="153"/>
    </location>
</feature>
<name>A0AAV3UM11_9EURY</name>
<keyword evidence="3" id="KW-1185">Reference proteome</keyword>
<evidence type="ECO:0008006" key="4">
    <source>
        <dbReference type="Google" id="ProtNLM"/>
    </source>
</evidence>
<protein>
    <recommendedName>
        <fullName evidence="4">Oxidoreductase</fullName>
    </recommendedName>
</protein>
<gene>
    <name evidence="2" type="ORF">GCM10025751_39700</name>
</gene>
<dbReference type="Proteomes" id="UP001501729">
    <property type="component" value="Unassembled WGS sequence"/>
</dbReference>
<accession>A0AAV3UM11</accession>
<dbReference type="GeneID" id="68614157"/>